<gene>
    <name evidence="1" type="ordered locus">VV1268</name>
</gene>
<accession>Q7MM06</accession>
<dbReference type="Proteomes" id="UP000002675">
    <property type="component" value="Chromosome I"/>
</dbReference>
<dbReference type="EMBL" id="BA000037">
    <property type="protein sequence ID" value="BAC94031.1"/>
    <property type="molecule type" value="Genomic_DNA"/>
</dbReference>
<evidence type="ECO:0000313" key="2">
    <source>
        <dbReference type="Proteomes" id="UP000002675"/>
    </source>
</evidence>
<dbReference type="HOGENOM" id="CLU_214558_0_0_6"/>
<proteinExistence type="predicted"/>
<name>Q7MM06_VIBVY</name>
<reference evidence="1 2" key="1">
    <citation type="journal article" date="2003" name="Genome Res.">
        <title>Comparative genome analysis of Vibrio vulnificus, a marine pathogen.</title>
        <authorList>
            <person name="Chen C.Y."/>
            <person name="Wu K.M."/>
            <person name="Chang Y.C."/>
            <person name="Chang C.H."/>
            <person name="Tsai H.C."/>
            <person name="Liao T.L."/>
            <person name="Liu Y.M."/>
            <person name="Chen H.J."/>
            <person name="Shen A.B."/>
            <person name="Li J.C."/>
            <person name="Su T.L."/>
            <person name="Shao C.P."/>
            <person name="Lee C.T."/>
            <person name="Hor L.I."/>
            <person name="Tsai S.F."/>
        </authorList>
    </citation>
    <scope>NUCLEOTIDE SEQUENCE [LARGE SCALE GENOMIC DNA]</scope>
    <source>
        <strain evidence="1 2">YJ016</strain>
    </source>
</reference>
<protein>
    <submittedName>
        <fullName evidence="1">Uncharacterized protein</fullName>
    </submittedName>
</protein>
<sequence>MDFSSYFIHGAILKVNLLGLLTCCDTSIEQVIIMANFCYLFAKPHILAVFHD</sequence>
<dbReference type="KEGG" id="vvy:VV1268"/>
<dbReference type="AlphaFoldDB" id="Q7MM06"/>
<organism evidence="1 2">
    <name type="scientific">Vibrio vulnificus (strain YJ016)</name>
    <dbReference type="NCBI Taxonomy" id="196600"/>
    <lineage>
        <taxon>Bacteria</taxon>
        <taxon>Pseudomonadati</taxon>
        <taxon>Pseudomonadota</taxon>
        <taxon>Gammaproteobacteria</taxon>
        <taxon>Vibrionales</taxon>
        <taxon>Vibrionaceae</taxon>
        <taxon>Vibrio</taxon>
    </lineage>
</organism>
<evidence type="ECO:0000313" key="1">
    <source>
        <dbReference type="EMBL" id="BAC94031.1"/>
    </source>
</evidence>